<evidence type="ECO:0000313" key="13">
    <source>
        <dbReference type="RefSeq" id="XP_026283511.1"/>
    </source>
</evidence>
<proteinExistence type="predicted"/>
<dbReference type="PROSITE" id="PS50086">
    <property type="entry name" value="TBC_RABGAP"/>
    <property type="match status" value="1"/>
</dbReference>
<feature type="region of interest" description="Disordered" evidence="10">
    <location>
        <begin position="610"/>
        <end position="635"/>
    </location>
</feature>
<dbReference type="PANTHER" id="PTHR22957">
    <property type="entry name" value="TBC1 DOMAIN FAMILY MEMBER GTPASE-ACTIVATING PROTEIN"/>
    <property type="match status" value="1"/>
</dbReference>
<dbReference type="PANTHER" id="PTHR22957:SF645">
    <property type="entry name" value="LD27216P"/>
    <property type="match status" value="1"/>
</dbReference>
<dbReference type="GeneID" id="113209953"/>
<keyword evidence="3" id="KW-0963">Cytoplasm</keyword>
<evidence type="ECO:0000313" key="14">
    <source>
        <dbReference type="RefSeq" id="XP_026283512.1"/>
    </source>
</evidence>
<evidence type="ECO:0000256" key="8">
    <source>
        <dbReference type="ARBA" id="ARBA00067480"/>
    </source>
</evidence>
<dbReference type="InterPro" id="IPR000195">
    <property type="entry name" value="Rab-GAP-TBC_dom"/>
</dbReference>
<dbReference type="Proteomes" id="UP000504606">
    <property type="component" value="Unplaced"/>
</dbReference>
<evidence type="ECO:0000259" key="11">
    <source>
        <dbReference type="PROSITE" id="PS50086"/>
    </source>
</evidence>
<evidence type="ECO:0000256" key="9">
    <source>
        <dbReference type="ARBA" id="ARBA00082539"/>
    </source>
</evidence>
<feature type="region of interest" description="Disordered" evidence="10">
    <location>
        <begin position="1"/>
        <end position="22"/>
    </location>
</feature>
<dbReference type="AlphaFoldDB" id="A0A6J1SRJ2"/>
<feature type="compositionally biased region" description="Acidic residues" evidence="10">
    <location>
        <begin position="615"/>
        <end position="628"/>
    </location>
</feature>
<dbReference type="Pfam" id="PF00566">
    <property type="entry name" value="RabGAP-TBC"/>
    <property type="match status" value="1"/>
</dbReference>
<evidence type="ECO:0000256" key="6">
    <source>
        <dbReference type="ARBA" id="ARBA00055283"/>
    </source>
</evidence>
<dbReference type="Gene3D" id="1.10.8.270">
    <property type="entry name" value="putative rabgap domain of human tbc1 domain family member 14 like domains"/>
    <property type="match status" value="1"/>
</dbReference>
<keyword evidence="5" id="KW-0007">Acetylation</keyword>
<gene>
    <name evidence="13 14" type="primary">LOC113209953</name>
</gene>
<comment type="subunit">
    <text evidence="7">Interacts with non-phosphorylated form of RAB8A; phosphorylation of RAB8A at 'Thr-72' disrupts this interaction. Interacts with ARMC12.</text>
</comment>
<dbReference type="FunFam" id="1.10.8.270:FF:000005">
    <property type="entry name" value="TBC1 domain family member 15"/>
    <property type="match status" value="1"/>
</dbReference>
<accession>A0A6J1SRJ2</accession>
<evidence type="ECO:0000313" key="12">
    <source>
        <dbReference type="Proteomes" id="UP000504606"/>
    </source>
</evidence>
<dbReference type="CTD" id="33184"/>
<dbReference type="RefSeq" id="XP_026283511.1">
    <property type="nucleotide sequence ID" value="XM_026427726.2"/>
</dbReference>
<comment type="subcellular location">
    <subcellularLocation>
        <location evidence="1">Cytoplasm</location>
    </subcellularLocation>
</comment>
<sequence length="662" mass="76016">MFRRSMPNARRNRRMNRSNQLSKAVETVETMEESGEQGTELVSHHGVILKSHKSYDCAGTLSLMQYGRNKYIEWKAAEVNVDSDTQDHEWAVVSTGRSSRHRSNSECARAEPLRLNTVNLKSFRVSRHRYGQHLTFAQRGESRSFITFIFHQGNADVFVKSLLGQLKAYRSRRDRNLYDLAEEDSQETQELRRSFAELNLFPETAPYGVWNFIGQFRQRPYEATMGAFSKITDALLYKPAENDDSSVAELLNNSLMEEDAVIANVSGEEYEVIGSKATPILPSRPPVTRGAPLSVERWAQATAEDGRVTDVTAIKKIIFHGGVNPSLRYEVWKFLLGYYSWNSTYAERMCLRKSKVEEYYQMKQQWKSMTPGQEERFSDFRDRKSLIDKDVKRTDRVLSFYAGDDNPNVDLLNSILMTYVMYNFDLGYVQGMSDLLSPLLQLMSNEADAFWCFVGFMDRTCTNFDMDQAGMKLQLTQLHTLLSILDPQFTHYLDQHESGNMFFCFRWLLVLFKREFTQENIMRLWEVFWSDLPCPNFHLLFCAAILDSEKETLYANNSGFTEILKHVNDLSLKIDLDSTLSKAEGLYLQLMNIESELPDSVRTIIGLEPLNPVDGDSENDSIEDDDGDCSNHTEHDSSIETVSLGALGGEVAFERGINFQYM</sequence>
<dbReference type="SMART" id="SM00164">
    <property type="entry name" value="TBC"/>
    <property type="match status" value="1"/>
</dbReference>
<name>A0A6J1SRJ2_FRAOC</name>
<evidence type="ECO:0000256" key="5">
    <source>
        <dbReference type="ARBA" id="ARBA00022990"/>
    </source>
</evidence>
<keyword evidence="2" id="KW-0343">GTPase activation</keyword>
<dbReference type="SUPFAM" id="SSF47923">
    <property type="entry name" value="Ypt/Rab-GAP domain of gyp1p"/>
    <property type="match status" value="2"/>
</dbReference>
<dbReference type="OrthoDB" id="10264062at2759"/>
<keyword evidence="4" id="KW-0597">Phosphoprotein</keyword>
<dbReference type="KEGG" id="foc:113209953"/>
<dbReference type="InterPro" id="IPR035969">
    <property type="entry name" value="Rab-GAP_TBC_sf"/>
</dbReference>
<evidence type="ECO:0000256" key="2">
    <source>
        <dbReference type="ARBA" id="ARBA00022468"/>
    </source>
</evidence>
<dbReference type="GO" id="GO:0005737">
    <property type="term" value="C:cytoplasm"/>
    <property type="evidence" value="ECO:0007669"/>
    <property type="project" value="UniProtKB-SubCell"/>
</dbReference>
<protein>
    <recommendedName>
        <fullName evidence="8">TBC1 domain family member 15</fullName>
    </recommendedName>
    <alternativeName>
        <fullName evidence="9">GTPase-activating protein RAB7</fullName>
    </alternativeName>
</protein>
<feature type="domain" description="Rab-GAP TBC" evidence="11">
    <location>
        <begin position="322"/>
        <end position="532"/>
    </location>
</feature>
<dbReference type="RefSeq" id="XP_026283512.1">
    <property type="nucleotide sequence ID" value="XM_026427727.2"/>
</dbReference>
<dbReference type="GO" id="GO:0005096">
    <property type="term" value="F:GTPase activator activity"/>
    <property type="evidence" value="ECO:0007669"/>
    <property type="project" value="UniProtKB-KW"/>
</dbReference>
<dbReference type="Gene3D" id="1.10.472.80">
    <property type="entry name" value="Ypt/Rab-GAP domain of gyp1p, domain 3"/>
    <property type="match status" value="1"/>
</dbReference>
<reference evidence="13 14" key="1">
    <citation type="submission" date="2025-04" db="UniProtKB">
        <authorList>
            <consortium name="RefSeq"/>
        </authorList>
    </citation>
    <scope>IDENTIFICATION</scope>
    <source>
        <tissue evidence="13 14">Whole organism</tissue>
    </source>
</reference>
<evidence type="ECO:0000256" key="10">
    <source>
        <dbReference type="SAM" id="MobiDB-lite"/>
    </source>
</evidence>
<dbReference type="FunFam" id="1.10.472.80:FF:000005">
    <property type="entry name" value="TBC1 domain family member 15"/>
    <property type="match status" value="1"/>
</dbReference>
<evidence type="ECO:0000256" key="4">
    <source>
        <dbReference type="ARBA" id="ARBA00022553"/>
    </source>
</evidence>
<organism evidence="12 14">
    <name type="scientific">Frankliniella occidentalis</name>
    <name type="common">Western flower thrips</name>
    <name type="synonym">Euthrips occidentalis</name>
    <dbReference type="NCBI Taxonomy" id="133901"/>
    <lineage>
        <taxon>Eukaryota</taxon>
        <taxon>Metazoa</taxon>
        <taxon>Ecdysozoa</taxon>
        <taxon>Arthropoda</taxon>
        <taxon>Hexapoda</taxon>
        <taxon>Insecta</taxon>
        <taxon>Pterygota</taxon>
        <taxon>Neoptera</taxon>
        <taxon>Paraneoptera</taxon>
        <taxon>Thysanoptera</taxon>
        <taxon>Terebrantia</taxon>
        <taxon>Thripoidea</taxon>
        <taxon>Thripidae</taxon>
        <taxon>Frankliniella</taxon>
    </lineage>
</organism>
<keyword evidence="12" id="KW-1185">Reference proteome</keyword>
<evidence type="ECO:0000256" key="7">
    <source>
        <dbReference type="ARBA" id="ARBA00065268"/>
    </source>
</evidence>
<comment type="function">
    <text evidence="6">Acts as a GTPase activating protein for RAB7A. Does not act on RAB4, RAB5 or RAB6.</text>
</comment>
<evidence type="ECO:0000256" key="3">
    <source>
        <dbReference type="ARBA" id="ARBA00022490"/>
    </source>
</evidence>
<evidence type="ECO:0000256" key="1">
    <source>
        <dbReference type="ARBA" id="ARBA00004496"/>
    </source>
</evidence>